<dbReference type="OrthoDB" id="748871at2759"/>
<feature type="domain" description="Disease resistance N-terminal" evidence="9">
    <location>
        <begin position="34"/>
        <end position="108"/>
    </location>
</feature>
<dbReference type="InterPro" id="IPR041118">
    <property type="entry name" value="Rx_N"/>
</dbReference>
<dbReference type="Gene3D" id="3.40.50.300">
    <property type="entry name" value="P-loop containing nucleotide triphosphate hydrolases"/>
    <property type="match status" value="1"/>
</dbReference>
<dbReference type="GO" id="GO:0006952">
    <property type="term" value="P:defense response"/>
    <property type="evidence" value="ECO:0007669"/>
    <property type="project" value="UniProtKB-KW"/>
</dbReference>
<dbReference type="AlphaFoldDB" id="A0A833VHJ9"/>
<evidence type="ECO:0000256" key="7">
    <source>
        <dbReference type="SAM" id="SignalP"/>
    </source>
</evidence>
<comment type="similarity">
    <text evidence="1">Belongs to the disease resistance NB-LRR family.</text>
</comment>
<dbReference type="InterPro" id="IPR027417">
    <property type="entry name" value="P-loop_NTPase"/>
</dbReference>
<feature type="domain" description="NB-ARC" evidence="8">
    <location>
        <begin position="184"/>
        <end position="353"/>
    </location>
</feature>
<dbReference type="PANTHER" id="PTHR36766">
    <property type="entry name" value="PLANT BROAD-SPECTRUM MILDEW RESISTANCE PROTEIN RPW8"/>
    <property type="match status" value="1"/>
</dbReference>
<dbReference type="SUPFAM" id="SSF52540">
    <property type="entry name" value="P-loop containing nucleoside triphosphate hydrolases"/>
    <property type="match status" value="1"/>
</dbReference>
<dbReference type="Gene3D" id="1.10.8.430">
    <property type="entry name" value="Helical domain of apoptotic protease-activating factors"/>
    <property type="match status" value="1"/>
</dbReference>
<evidence type="ECO:0000256" key="1">
    <source>
        <dbReference type="ARBA" id="ARBA00008894"/>
    </source>
</evidence>
<dbReference type="Pfam" id="PF00931">
    <property type="entry name" value="NB-ARC"/>
    <property type="match status" value="1"/>
</dbReference>
<keyword evidence="7" id="KW-0732">Signal</keyword>
<evidence type="ECO:0000256" key="2">
    <source>
        <dbReference type="ARBA" id="ARBA00022614"/>
    </source>
</evidence>
<organism evidence="10 11">
    <name type="scientific">Carex littledalei</name>
    <dbReference type="NCBI Taxonomy" id="544730"/>
    <lineage>
        <taxon>Eukaryota</taxon>
        <taxon>Viridiplantae</taxon>
        <taxon>Streptophyta</taxon>
        <taxon>Embryophyta</taxon>
        <taxon>Tracheophyta</taxon>
        <taxon>Spermatophyta</taxon>
        <taxon>Magnoliopsida</taxon>
        <taxon>Liliopsida</taxon>
        <taxon>Poales</taxon>
        <taxon>Cyperaceae</taxon>
        <taxon>Cyperoideae</taxon>
        <taxon>Cariceae</taxon>
        <taxon>Carex</taxon>
        <taxon>Carex subgen. Euthyceras</taxon>
    </lineage>
</organism>
<comment type="caution">
    <text evidence="10">The sequence shown here is derived from an EMBL/GenBank/DDBJ whole genome shotgun (WGS) entry which is preliminary data.</text>
</comment>
<reference evidence="10" key="1">
    <citation type="submission" date="2020-01" db="EMBL/GenBank/DDBJ databases">
        <title>Genome sequence of Kobresia littledalei, the first chromosome-level genome in the family Cyperaceae.</title>
        <authorList>
            <person name="Qu G."/>
        </authorList>
    </citation>
    <scope>NUCLEOTIDE SEQUENCE</scope>
    <source>
        <strain evidence="10">C.B.Clarke</strain>
        <tissue evidence="10">Leaf</tissue>
    </source>
</reference>
<dbReference type="GO" id="GO:0005524">
    <property type="term" value="F:ATP binding"/>
    <property type="evidence" value="ECO:0007669"/>
    <property type="project" value="UniProtKB-KW"/>
</dbReference>
<dbReference type="PRINTS" id="PR00364">
    <property type="entry name" value="DISEASERSIST"/>
</dbReference>
<dbReference type="Gene3D" id="1.20.5.4130">
    <property type="match status" value="1"/>
</dbReference>
<feature type="signal peptide" evidence="7">
    <location>
        <begin position="1"/>
        <end position="23"/>
    </location>
</feature>
<gene>
    <name evidence="10" type="ORF">FCM35_KLT09551</name>
</gene>
<keyword evidence="6" id="KW-0067">ATP-binding</keyword>
<evidence type="ECO:0000256" key="6">
    <source>
        <dbReference type="ARBA" id="ARBA00022840"/>
    </source>
</evidence>
<proteinExistence type="inferred from homology"/>
<accession>A0A833VHJ9</accession>
<keyword evidence="11" id="KW-1185">Reference proteome</keyword>
<evidence type="ECO:0000256" key="3">
    <source>
        <dbReference type="ARBA" id="ARBA00022737"/>
    </source>
</evidence>
<keyword evidence="2" id="KW-0433">Leucine-rich repeat</keyword>
<dbReference type="PANTHER" id="PTHR36766:SF40">
    <property type="entry name" value="DISEASE RESISTANCE PROTEIN RGA3"/>
    <property type="match status" value="1"/>
</dbReference>
<keyword evidence="5" id="KW-0611">Plant defense</keyword>
<evidence type="ECO:0000256" key="4">
    <source>
        <dbReference type="ARBA" id="ARBA00022741"/>
    </source>
</evidence>
<dbReference type="GO" id="GO:0043531">
    <property type="term" value="F:ADP binding"/>
    <property type="evidence" value="ECO:0007669"/>
    <property type="project" value="InterPro"/>
</dbReference>
<evidence type="ECO:0000313" key="10">
    <source>
        <dbReference type="EMBL" id="KAF3340707.1"/>
    </source>
</evidence>
<feature type="chain" id="PRO_5032603238" evidence="7">
    <location>
        <begin position="24"/>
        <end position="409"/>
    </location>
</feature>
<dbReference type="Pfam" id="PF18052">
    <property type="entry name" value="Rx_N"/>
    <property type="match status" value="1"/>
</dbReference>
<evidence type="ECO:0000259" key="9">
    <source>
        <dbReference type="Pfam" id="PF18052"/>
    </source>
</evidence>
<keyword evidence="3" id="KW-0677">Repeat</keyword>
<dbReference type="Proteomes" id="UP000623129">
    <property type="component" value="Unassembled WGS sequence"/>
</dbReference>
<evidence type="ECO:0000256" key="5">
    <source>
        <dbReference type="ARBA" id="ARBA00022821"/>
    </source>
</evidence>
<protein>
    <submittedName>
        <fullName evidence="10">Putative disease resistance protein RGA3</fullName>
    </submittedName>
</protein>
<evidence type="ECO:0000259" key="8">
    <source>
        <dbReference type="Pfam" id="PF00931"/>
    </source>
</evidence>
<keyword evidence="4" id="KW-0547">Nucleotide-binding</keyword>
<dbReference type="FunFam" id="3.40.50.300:FF:001091">
    <property type="entry name" value="Probable disease resistance protein At1g61300"/>
    <property type="match status" value="1"/>
</dbReference>
<sequence>MAGNLITSLLSLATNLLPSITSSAQAPSNSNNSQNRRARAVEEDLERLMRTLKWIKATLYDAEEREIRDRSVKLWLKELKKVAYDAEDVLSEYRYEVARVQVEARKACEASSSHKRKQMEYIVPIFDGMVDRLNKIRSRFEEIAKDREALQLKESDGVRRSNNRILLPRTSHMVDEASIFGRDAEITEVVDFLLSEKEKEKSFSVISIVGKGGLGKTTIAQLVYNDGRVSGCFDLFGWVCVSQEFEVGRLTKAIIESVSKINYGLNEVSSLQMKLEETVKGKTILLVLDDVWNENQSLWELFCIPFRKAKLVRILVTTRNNKVAKVMQTTMLFRPSNLPQNSCWQLFQHYAFSGISDTVPTHLIDMGRDIMRKCGGLPLAVKSIASLLRHEPYEECWREILEMLIYLPT</sequence>
<evidence type="ECO:0000313" key="11">
    <source>
        <dbReference type="Proteomes" id="UP000623129"/>
    </source>
</evidence>
<dbReference type="InterPro" id="IPR002182">
    <property type="entry name" value="NB-ARC"/>
</dbReference>
<name>A0A833VHJ9_9POAL</name>
<dbReference type="InterPro" id="IPR042197">
    <property type="entry name" value="Apaf_helical"/>
</dbReference>
<dbReference type="EMBL" id="SWLB01000002">
    <property type="protein sequence ID" value="KAF3340707.1"/>
    <property type="molecule type" value="Genomic_DNA"/>
</dbReference>